<dbReference type="InterPro" id="IPR044627">
    <property type="entry name" value="DHAR1/2/3/4"/>
</dbReference>
<dbReference type="EC" id="2.5.1.18" evidence="1"/>
<dbReference type="GO" id="GO:0033355">
    <property type="term" value="P:ascorbate glutathione cycle"/>
    <property type="evidence" value="ECO:0007669"/>
    <property type="project" value="InterPro"/>
</dbReference>
<feature type="transmembrane region" description="Helical" evidence="4">
    <location>
        <begin position="6"/>
        <end position="27"/>
    </location>
</feature>
<organism evidence="5 6">
    <name type="scientific">Vitis vinifera</name>
    <name type="common">Grape</name>
    <dbReference type="NCBI Taxonomy" id="29760"/>
    <lineage>
        <taxon>Eukaryota</taxon>
        <taxon>Viridiplantae</taxon>
        <taxon>Streptophyta</taxon>
        <taxon>Embryophyta</taxon>
        <taxon>Tracheophyta</taxon>
        <taxon>Spermatophyta</taxon>
        <taxon>Magnoliopsida</taxon>
        <taxon>eudicotyledons</taxon>
        <taxon>Gunneridae</taxon>
        <taxon>Pentapetalae</taxon>
        <taxon>rosids</taxon>
        <taxon>Vitales</taxon>
        <taxon>Vitaceae</taxon>
        <taxon>Viteae</taxon>
        <taxon>Vitis</taxon>
    </lineage>
</organism>
<evidence type="ECO:0000256" key="1">
    <source>
        <dbReference type="ARBA" id="ARBA00012452"/>
    </source>
</evidence>
<keyword evidence="2 5" id="KW-0808">Transferase</keyword>
<reference evidence="5 6" key="1">
    <citation type="journal article" date="2018" name="PLoS Genet.">
        <title>Population sequencing reveals clonal diversity and ancestral inbreeding in the grapevine cultivar Chardonnay.</title>
        <authorList>
            <person name="Roach M.J."/>
            <person name="Johnson D.L."/>
            <person name="Bohlmann J."/>
            <person name="van Vuuren H.J."/>
            <person name="Jones S.J."/>
            <person name="Pretorius I.S."/>
            <person name="Schmidt S.A."/>
            <person name="Borneman A.R."/>
        </authorList>
    </citation>
    <scope>NUCLEOTIDE SEQUENCE [LARGE SCALE GENOMIC DNA]</scope>
    <source>
        <strain evidence="6">cv. Chardonnay</strain>
        <tissue evidence="5">Leaf</tissue>
    </source>
</reference>
<dbReference type="EMBL" id="QGNW01001693">
    <property type="protein sequence ID" value="RVW33097.1"/>
    <property type="molecule type" value="Genomic_DNA"/>
</dbReference>
<protein>
    <recommendedName>
        <fullName evidence="1">glutathione transferase</fullName>
        <ecNumber evidence="1">2.5.1.18</ecNumber>
    </recommendedName>
</protein>
<dbReference type="GO" id="GO:0004364">
    <property type="term" value="F:glutathione transferase activity"/>
    <property type="evidence" value="ECO:0007669"/>
    <property type="project" value="UniProtKB-EC"/>
</dbReference>
<sequence length="58" mass="6660">MYYNFYLIYSTFSCSGSKIFPAFIGFLKSKDPSDGTEQTLLNELASFDDYIKENPPMI</sequence>
<comment type="catalytic activity">
    <reaction evidence="3">
        <text>RX + glutathione = an S-substituted glutathione + a halide anion + H(+)</text>
        <dbReference type="Rhea" id="RHEA:16437"/>
        <dbReference type="ChEBI" id="CHEBI:15378"/>
        <dbReference type="ChEBI" id="CHEBI:16042"/>
        <dbReference type="ChEBI" id="CHEBI:17792"/>
        <dbReference type="ChEBI" id="CHEBI:57925"/>
        <dbReference type="ChEBI" id="CHEBI:90779"/>
        <dbReference type="EC" id="2.5.1.18"/>
    </reaction>
</comment>
<dbReference type="PANTHER" id="PTHR44420">
    <property type="entry name" value="GLUTATHIONE S-TRANSFERASE DHAR2-RELATED"/>
    <property type="match status" value="1"/>
</dbReference>
<dbReference type="AlphaFoldDB" id="A0A438DCA1"/>
<dbReference type="Proteomes" id="UP000288805">
    <property type="component" value="Unassembled WGS sequence"/>
</dbReference>
<evidence type="ECO:0000313" key="5">
    <source>
        <dbReference type="EMBL" id="RVW33097.1"/>
    </source>
</evidence>
<keyword evidence="4" id="KW-1133">Transmembrane helix</keyword>
<dbReference type="Gene3D" id="1.20.1050.10">
    <property type="match status" value="1"/>
</dbReference>
<accession>A0A438DCA1</accession>
<evidence type="ECO:0000313" key="6">
    <source>
        <dbReference type="Proteomes" id="UP000288805"/>
    </source>
</evidence>
<dbReference type="PANTHER" id="PTHR44420:SF1">
    <property type="entry name" value="GLUTATHIONE S-TRANSFERASE DHAR3, CHLOROPLASTIC"/>
    <property type="match status" value="1"/>
</dbReference>
<dbReference type="GO" id="GO:0045174">
    <property type="term" value="F:glutathione dehydrogenase (ascorbate) activity"/>
    <property type="evidence" value="ECO:0007669"/>
    <property type="project" value="InterPro"/>
</dbReference>
<keyword evidence="4" id="KW-0472">Membrane</keyword>
<evidence type="ECO:0000256" key="3">
    <source>
        <dbReference type="ARBA" id="ARBA00047960"/>
    </source>
</evidence>
<evidence type="ECO:0000256" key="4">
    <source>
        <dbReference type="SAM" id="Phobius"/>
    </source>
</evidence>
<evidence type="ECO:0000256" key="2">
    <source>
        <dbReference type="ARBA" id="ARBA00022679"/>
    </source>
</evidence>
<comment type="caution">
    <text evidence="5">The sequence shown here is derived from an EMBL/GenBank/DDBJ whole genome shotgun (WGS) entry which is preliminary data.</text>
</comment>
<proteinExistence type="predicted"/>
<name>A0A438DCA1_VITVI</name>
<keyword evidence="4" id="KW-0812">Transmembrane</keyword>
<gene>
    <name evidence="5" type="primary">DHAR2_1</name>
    <name evidence="5" type="ORF">CK203_102304</name>
</gene>